<feature type="compositionally biased region" description="Low complexity" evidence="1">
    <location>
        <begin position="520"/>
        <end position="530"/>
    </location>
</feature>
<protein>
    <submittedName>
        <fullName evidence="2">Uncharacterized protein</fullName>
    </submittedName>
</protein>
<feature type="compositionally biased region" description="Polar residues" evidence="1">
    <location>
        <begin position="571"/>
        <end position="583"/>
    </location>
</feature>
<evidence type="ECO:0000313" key="2">
    <source>
        <dbReference type="EMBL" id="KAA8902184.1"/>
    </source>
</evidence>
<sequence length="652" mass="71371">MASNKPMFPEQDQRIIPTSAEPPPATKTGGVSKPKTAQKPSESGEKSMERTMNNKNKSDQREGEVGQPRMAYSSNQSKSLSCVPEYSGKIPRSQIKRKYLINKTFVKLALRHKSAGTSAKLHKKYLKAGLKAKLTLVNNLFSLYQYLIPYTSKKKIFPVYVDSPIKHDVYSGGQPNAPAKIRAKSVQIIDHSLVDVSRYSNKVLAAASGSSVPTFNSLDTAVHSLFGIDEYTLIRVTRSASDDTDGSIVLKLESAKPGDTSLIDSLEFSDEMMHSIGKPGETPSNLFIKKVVARPRYKSDMKVFLVSKNLHCSLYLDERMLERDLINGIVNLNLDGSKPSIIGLGSTKGESMEFANPHVADAVDFNNNLISDFSHYGNSSDAQVNESKLILYRPPDARAVYVTFPFDNCIKEFEKLLKLSKSEPHSDSDMTSMKDSSSSSSPKTDSSSSSIPLRTESSNSNSTSANSLTEISSGDQSEKLSSAKVKSETETSANNSASSSASGSASGSVPPQSIQMPPNSKSSSYSSQGSALDGVPPKLSPRAVDNEYNRPSLRRYLRFNKFDEQIRLPLPNSSADFQNSQANEQRRSSRNSPQQHDHKSKSGSLETLPPSYMLQPHWPNNLPTMMPHDIVSQWNNNRGESADESGGNAADN</sequence>
<organism evidence="2 3">
    <name type="scientific">Diutina rugosa</name>
    <name type="common">Yeast</name>
    <name type="synonym">Candida rugosa</name>
    <dbReference type="NCBI Taxonomy" id="5481"/>
    <lineage>
        <taxon>Eukaryota</taxon>
        <taxon>Fungi</taxon>
        <taxon>Dikarya</taxon>
        <taxon>Ascomycota</taxon>
        <taxon>Saccharomycotina</taxon>
        <taxon>Pichiomycetes</taxon>
        <taxon>Debaryomycetaceae</taxon>
        <taxon>Diutina</taxon>
    </lineage>
</organism>
<dbReference type="GeneID" id="54781629"/>
<keyword evidence="3" id="KW-1185">Reference proteome</keyword>
<feature type="compositionally biased region" description="Low complexity" evidence="1">
    <location>
        <begin position="457"/>
        <end position="467"/>
    </location>
</feature>
<feature type="region of interest" description="Disordered" evidence="1">
    <location>
        <begin position="570"/>
        <end position="652"/>
    </location>
</feature>
<dbReference type="RefSeq" id="XP_034012266.1">
    <property type="nucleotide sequence ID" value="XM_034155688.1"/>
</dbReference>
<feature type="compositionally biased region" description="Low complexity" evidence="1">
    <location>
        <begin position="490"/>
        <end position="508"/>
    </location>
</feature>
<dbReference type="VEuPathDB" id="FungiDB:DIURU_002978"/>
<feature type="compositionally biased region" description="Polar residues" evidence="1">
    <location>
        <begin position="509"/>
        <end position="519"/>
    </location>
</feature>
<comment type="caution">
    <text evidence="2">The sequence shown here is derived from an EMBL/GenBank/DDBJ whole genome shotgun (WGS) entry which is preliminary data.</text>
</comment>
<dbReference type="AlphaFoldDB" id="A0A642UNA4"/>
<feature type="region of interest" description="Disordered" evidence="1">
    <location>
        <begin position="421"/>
        <end position="547"/>
    </location>
</feature>
<accession>A0A642UNA4</accession>
<feature type="compositionally biased region" description="Low complexity" evidence="1">
    <location>
        <begin position="429"/>
        <end position="450"/>
    </location>
</feature>
<reference evidence="2 3" key="1">
    <citation type="submission" date="2019-07" db="EMBL/GenBank/DDBJ databases">
        <title>Genome assembly of two rare yeast pathogens: Diutina rugosa and Trichomonascus ciferrii.</title>
        <authorList>
            <person name="Mixao V."/>
            <person name="Saus E."/>
            <person name="Hansen A."/>
            <person name="Lass-Flor C."/>
            <person name="Gabaldon T."/>
        </authorList>
    </citation>
    <scope>NUCLEOTIDE SEQUENCE [LARGE SCALE GENOMIC DNA]</scope>
    <source>
        <strain evidence="2 3">CBS 613</strain>
    </source>
</reference>
<evidence type="ECO:0000313" key="3">
    <source>
        <dbReference type="Proteomes" id="UP000449547"/>
    </source>
</evidence>
<evidence type="ECO:0000256" key="1">
    <source>
        <dbReference type="SAM" id="MobiDB-lite"/>
    </source>
</evidence>
<name>A0A642UNA4_DIURU</name>
<feature type="region of interest" description="Disordered" evidence="1">
    <location>
        <begin position="1"/>
        <end position="85"/>
    </location>
</feature>
<proteinExistence type="predicted"/>
<dbReference type="EMBL" id="SWFT01000092">
    <property type="protein sequence ID" value="KAA8902184.1"/>
    <property type="molecule type" value="Genomic_DNA"/>
</dbReference>
<gene>
    <name evidence="2" type="ORF">DIURU_002978</name>
</gene>
<dbReference type="OrthoDB" id="3980854at2759"/>
<dbReference type="Proteomes" id="UP000449547">
    <property type="component" value="Unassembled WGS sequence"/>
</dbReference>